<evidence type="ECO:0008006" key="3">
    <source>
        <dbReference type="Google" id="ProtNLM"/>
    </source>
</evidence>
<dbReference type="InterPro" id="IPR009078">
    <property type="entry name" value="Ferritin-like_SF"/>
</dbReference>
<dbReference type="InterPro" id="IPR016084">
    <property type="entry name" value="Haem_Oase-like_multi-hlx"/>
</dbReference>
<dbReference type="Gene3D" id="1.20.910.10">
    <property type="entry name" value="Heme oxygenase-like"/>
    <property type="match status" value="1"/>
</dbReference>
<sequence length="231" mass="26947">MPKLTSDQFTKRLSRQTEKEADRLAETVYTPDMRMEGQSLIRMLQSFMWNEFYFGMYPPAKQMNRLYELNDGDVTADIDIVVELANMARDELKHAKLFSNRIEELGGEPDLRKYEPTDEQVEMFHTVYDHENPVLLAACQQVGIERFVPKLFQALVDNDVVDDRTKEVLHSADLDEPNHLNVGRKILLRYATNEEIQQRVMEVNRAACKSMYDLYGVEYERNADELKESIA</sequence>
<dbReference type="Proteomes" id="UP000183275">
    <property type="component" value="Unassembled WGS sequence"/>
</dbReference>
<dbReference type="AlphaFoldDB" id="A0A1I0QU34"/>
<gene>
    <name evidence="1" type="ORF">SAMN05216285_3917</name>
</gene>
<accession>A0A1I0QU34</accession>
<dbReference type="CDD" id="cd00657">
    <property type="entry name" value="Ferritin_like"/>
    <property type="match status" value="1"/>
</dbReference>
<dbReference type="RefSeq" id="WP_143067743.1">
    <property type="nucleotide sequence ID" value="NZ_FOIS01000005.1"/>
</dbReference>
<name>A0A1I0QU34_9EURY</name>
<reference evidence="2" key="1">
    <citation type="submission" date="2016-10" db="EMBL/GenBank/DDBJ databases">
        <authorList>
            <person name="Varghese N."/>
        </authorList>
    </citation>
    <scope>NUCLEOTIDE SEQUENCE [LARGE SCALE GENOMIC DNA]</scope>
    <source>
        <strain evidence="2">CGMCC 1.12284</strain>
    </source>
</reference>
<dbReference type="OrthoDB" id="192326at2157"/>
<organism evidence="1 2">
    <name type="scientific">Natrinema salifodinae</name>
    <dbReference type="NCBI Taxonomy" id="1202768"/>
    <lineage>
        <taxon>Archaea</taxon>
        <taxon>Methanobacteriati</taxon>
        <taxon>Methanobacteriota</taxon>
        <taxon>Stenosarchaea group</taxon>
        <taxon>Halobacteria</taxon>
        <taxon>Halobacteriales</taxon>
        <taxon>Natrialbaceae</taxon>
        <taxon>Natrinema</taxon>
    </lineage>
</organism>
<evidence type="ECO:0000313" key="2">
    <source>
        <dbReference type="Proteomes" id="UP000183275"/>
    </source>
</evidence>
<proteinExistence type="predicted"/>
<dbReference type="SUPFAM" id="SSF47240">
    <property type="entry name" value="Ferritin-like"/>
    <property type="match status" value="1"/>
</dbReference>
<evidence type="ECO:0000313" key="1">
    <source>
        <dbReference type="EMBL" id="SEW30885.1"/>
    </source>
</evidence>
<dbReference type="STRING" id="1202768.SAMN05216285_3917"/>
<keyword evidence="2" id="KW-1185">Reference proteome</keyword>
<protein>
    <recommendedName>
        <fullName evidence="3">Ferritin-like domain-containing protein</fullName>
    </recommendedName>
</protein>
<dbReference type="EMBL" id="FOIS01000005">
    <property type="protein sequence ID" value="SEW30885.1"/>
    <property type="molecule type" value="Genomic_DNA"/>
</dbReference>